<evidence type="ECO:0000256" key="1">
    <source>
        <dbReference type="SAM" id="MobiDB-lite"/>
    </source>
</evidence>
<dbReference type="AlphaFoldDB" id="A0AAV7TU32"/>
<evidence type="ECO:0000313" key="3">
    <source>
        <dbReference type="Proteomes" id="UP001066276"/>
    </source>
</evidence>
<feature type="compositionally biased region" description="Basic residues" evidence="1">
    <location>
        <begin position="1"/>
        <end position="11"/>
    </location>
</feature>
<gene>
    <name evidence="2" type="ORF">NDU88_005175</name>
</gene>
<sequence>MISQKSPKKAIRAVTASPTTASNSDMDNDQPVVHVIHAIGNRRLPTCQVVLHYQPVSALIDTRVSINLMAEDVYQRLTDPPPLRPTLAQVNAFANRHPVDIAGIFTMDVTNDSTKMTTKIYVSEEVTGFLLNCRAAQSLNLYTSYSVFTPAVWETL</sequence>
<dbReference type="EMBL" id="JANPWB010000006">
    <property type="protein sequence ID" value="KAJ1179945.1"/>
    <property type="molecule type" value="Genomic_DNA"/>
</dbReference>
<organism evidence="2 3">
    <name type="scientific">Pleurodeles waltl</name>
    <name type="common">Iberian ribbed newt</name>
    <dbReference type="NCBI Taxonomy" id="8319"/>
    <lineage>
        <taxon>Eukaryota</taxon>
        <taxon>Metazoa</taxon>
        <taxon>Chordata</taxon>
        <taxon>Craniata</taxon>
        <taxon>Vertebrata</taxon>
        <taxon>Euteleostomi</taxon>
        <taxon>Amphibia</taxon>
        <taxon>Batrachia</taxon>
        <taxon>Caudata</taxon>
        <taxon>Salamandroidea</taxon>
        <taxon>Salamandridae</taxon>
        <taxon>Pleurodelinae</taxon>
        <taxon>Pleurodeles</taxon>
    </lineage>
</organism>
<feature type="region of interest" description="Disordered" evidence="1">
    <location>
        <begin position="1"/>
        <end position="28"/>
    </location>
</feature>
<dbReference type="Gene3D" id="2.40.70.10">
    <property type="entry name" value="Acid Proteases"/>
    <property type="match status" value="1"/>
</dbReference>
<comment type="caution">
    <text evidence="2">The sequence shown here is derived from an EMBL/GenBank/DDBJ whole genome shotgun (WGS) entry which is preliminary data.</text>
</comment>
<name>A0AAV7TU32_PLEWA</name>
<feature type="compositionally biased region" description="Polar residues" evidence="1">
    <location>
        <begin position="16"/>
        <end position="25"/>
    </location>
</feature>
<dbReference type="InterPro" id="IPR021109">
    <property type="entry name" value="Peptidase_aspartic_dom_sf"/>
</dbReference>
<proteinExistence type="predicted"/>
<accession>A0AAV7TU32</accession>
<keyword evidence="3" id="KW-1185">Reference proteome</keyword>
<dbReference type="Proteomes" id="UP001066276">
    <property type="component" value="Chromosome 3_2"/>
</dbReference>
<protein>
    <submittedName>
        <fullName evidence="2">Uncharacterized protein</fullName>
    </submittedName>
</protein>
<evidence type="ECO:0000313" key="2">
    <source>
        <dbReference type="EMBL" id="KAJ1179945.1"/>
    </source>
</evidence>
<reference evidence="2" key="1">
    <citation type="journal article" date="2022" name="bioRxiv">
        <title>Sequencing and chromosome-scale assembly of the giantPleurodeles waltlgenome.</title>
        <authorList>
            <person name="Brown T."/>
            <person name="Elewa A."/>
            <person name="Iarovenko S."/>
            <person name="Subramanian E."/>
            <person name="Araus A.J."/>
            <person name="Petzold A."/>
            <person name="Susuki M."/>
            <person name="Suzuki K.-i.T."/>
            <person name="Hayashi T."/>
            <person name="Toyoda A."/>
            <person name="Oliveira C."/>
            <person name="Osipova E."/>
            <person name="Leigh N.D."/>
            <person name="Simon A."/>
            <person name="Yun M.H."/>
        </authorList>
    </citation>
    <scope>NUCLEOTIDE SEQUENCE</scope>
    <source>
        <strain evidence="2">20211129_DDA</strain>
        <tissue evidence="2">Liver</tissue>
    </source>
</reference>